<dbReference type="GO" id="GO:0015031">
    <property type="term" value="P:protein transport"/>
    <property type="evidence" value="ECO:0007669"/>
    <property type="project" value="UniProtKB-UniRule"/>
</dbReference>
<dbReference type="OrthoDB" id="1628901at2"/>
<protein>
    <recommendedName>
        <fullName evidence="5">Protein TonB</fullName>
    </recommendedName>
</protein>
<evidence type="ECO:0000256" key="3">
    <source>
        <dbReference type="ARBA" id="ARBA00022989"/>
    </source>
</evidence>
<dbReference type="InterPro" id="IPR003538">
    <property type="entry name" value="TonB"/>
</dbReference>
<keyword evidence="3 5" id="KW-1133">Transmembrane helix</keyword>
<keyword evidence="5" id="KW-0813">Transport</keyword>
<dbReference type="EMBL" id="LS483250">
    <property type="protein sequence ID" value="SQD77632.1"/>
    <property type="molecule type" value="Genomic_DNA"/>
</dbReference>
<comment type="subcellular location">
    <subcellularLocation>
        <location evidence="5">Cell inner membrane</location>
        <topology evidence="5">Single-pass membrane protein</topology>
        <orientation evidence="5">Periplasmic side</orientation>
    </subcellularLocation>
    <subcellularLocation>
        <location evidence="1">Membrane</location>
        <topology evidence="1">Single-pass membrane protein</topology>
    </subcellularLocation>
</comment>
<organism evidence="7 8">
    <name type="scientific">Moritella yayanosii</name>
    <dbReference type="NCBI Taxonomy" id="69539"/>
    <lineage>
        <taxon>Bacteria</taxon>
        <taxon>Pseudomonadati</taxon>
        <taxon>Pseudomonadota</taxon>
        <taxon>Gammaproteobacteria</taxon>
        <taxon>Alteromonadales</taxon>
        <taxon>Moritellaceae</taxon>
        <taxon>Moritella</taxon>
    </lineage>
</organism>
<dbReference type="Pfam" id="PF03544">
    <property type="entry name" value="TonB_C"/>
    <property type="match status" value="1"/>
</dbReference>
<dbReference type="GO" id="GO:0030288">
    <property type="term" value="C:outer membrane-bounded periplasmic space"/>
    <property type="evidence" value="ECO:0007669"/>
    <property type="project" value="InterPro"/>
</dbReference>
<evidence type="ECO:0000259" key="6">
    <source>
        <dbReference type="PROSITE" id="PS52015"/>
    </source>
</evidence>
<evidence type="ECO:0000256" key="5">
    <source>
        <dbReference type="RuleBase" id="RU362123"/>
    </source>
</evidence>
<evidence type="ECO:0000256" key="4">
    <source>
        <dbReference type="ARBA" id="ARBA00023136"/>
    </source>
</evidence>
<evidence type="ECO:0000256" key="1">
    <source>
        <dbReference type="ARBA" id="ARBA00004167"/>
    </source>
</evidence>
<dbReference type="SUPFAM" id="SSF74653">
    <property type="entry name" value="TolA/TonB C-terminal domain"/>
    <property type="match status" value="1"/>
</dbReference>
<evidence type="ECO:0000313" key="8">
    <source>
        <dbReference type="Proteomes" id="UP000250163"/>
    </source>
</evidence>
<comment type="similarity">
    <text evidence="5">Belongs to the TonB family.</text>
</comment>
<keyword evidence="5" id="KW-1003">Cell membrane</keyword>
<keyword evidence="5" id="KW-0997">Cell inner membrane</keyword>
<dbReference type="Gene3D" id="3.30.2420.10">
    <property type="entry name" value="TonB"/>
    <property type="match status" value="1"/>
</dbReference>
<gene>
    <name evidence="7" type="ORF">MORIYA_1154</name>
</gene>
<feature type="domain" description="TonB C-terminal" evidence="6">
    <location>
        <begin position="132"/>
        <end position="218"/>
    </location>
</feature>
<dbReference type="NCBIfam" id="TIGR01352">
    <property type="entry name" value="tonB_Cterm"/>
    <property type="match status" value="1"/>
</dbReference>
<dbReference type="AlphaFoldDB" id="A0A330LMI0"/>
<dbReference type="GO" id="GO:0031992">
    <property type="term" value="F:energy transducer activity"/>
    <property type="evidence" value="ECO:0007669"/>
    <property type="project" value="InterPro"/>
</dbReference>
<keyword evidence="2 5" id="KW-0812">Transmembrane</keyword>
<evidence type="ECO:0000313" key="7">
    <source>
        <dbReference type="EMBL" id="SQD77632.1"/>
    </source>
</evidence>
<proteinExistence type="inferred from homology"/>
<keyword evidence="4 5" id="KW-0472">Membrane</keyword>
<keyword evidence="5" id="KW-0653">Protein transport</keyword>
<dbReference type="InterPro" id="IPR037682">
    <property type="entry name" value="TonB_C"/>
</dbReference>
<keyword evidence="5" id="KW-0735">Signal-anchor</keyword>
<dbReference type="GO" id="GO:0015891">
    <property type="term" value="P:siderophore transport"/>
    <property type="evidence" value="ECO:0007669"/>
    <property type="project" value="InterPro"/>
</dbReference>
<accession>A0A330LMI0</accession>
<name>A0A330LMI0_9GAMM</name>
<dbReference type="InterPro" id="IPR006260">
    <property type="entry name" value="TonB/TolA_C"/>
</dbReference>
<dbReference type="GO" id="GO:0005886">
    <property type="term" value="C:plasma membrane"/>
    <property type="evidence" value="ECO:0007669"/>
    <property type="project" value="UniProtKB-SubCell"/>
</dbReference>
<dbReference type="PROSITE" id="PS52015">
    <property type="entry name" value="TONB_CTD"/>
    <property type="match status" value="1"/>
</dbReference>
<comment type="function">
    <text evidence="5">Interacts with outer membrane receptor proteins that carry out high-affinity binding and energy dependent uptake into the periplasmic space of specific substrates. It could act to transduce energy from the cytoplasmic membrane to specific energy-requiring processes in the outer membrane, resulting in the release into the periplasm of ligands bound by these outer membrane proteins.</text>
</comment>
<feature type="transmembrane region" description="Helical" evidence="5">
    <location>
        <begin position="12"/>
        <end position="32"/>
    </location>
</feature>
<sequence length="218" mass="24506">MLLLLPTRSNKSCLIIGLFAVVINLGLVALIYQLTMGEAIVNTYTPVSLAKVYFVADRQIEEIEPELITKLTSAPQLSTPPPMSVNLSLLAMNSLVKIPKVLTDIPMSETKLQPITLQFSPNGKQLGSQMMTNIRFAKPVFQLPPQYPPVAKQRAIEGFVVLELKITVKGRVQQVKVVQQHPADIFVRSATRAVMRWRFDPPAQTEWQRIIIRYQLES</sequence>
<dbReference type="GO" id="GO:0055085">
    <property type="term" value="P:transmembrane transport"/>
    <property type="evidence" value="ECO:0007669"/>
    <property type="project" value="InterPro"/>
</dbReference>
<dbReference type="PRINTS" id="PR01374">
    <property type="entry name" value="TONBPROTEIN"/>
</dbReference>
<reference evidence="8" key="1">
    <citation type="submission" date="2018-05" db="EMBL/GenBank/DDBJ databases">
        <authorList>
            <person name="Cea G.-C."/>
            <person name="William W."/>
        </authorList>
    </citation>
    <scope>NUCLEOTIDE SEQUENCE [LARGE SCALE GENOMIC DNA]</scope>
    <source>
        <strain evidence="8">DB21MT 5</strain>
    </source>
</reference>
<dbReference type="KEGG" id="mya:MORIYA_1154"/>
<dbReference type="Proteomes" id="UP000250163">
    <property type="component" value="Chromosome MORIYA"/>
</dbReference>
<keyword evidence="8" id="KW-1185">Reference proteome</keyword>
<evidence type="ECO:0000256" key="2">
    <source>
        <dbReference type="ARBA" id="ARBA00022692"/>
    </source>
</evidence>